<dbReference type="Proteomes" id="UP000242450">
    <property type="component" value="Chromosome 19"/>
</dbReference>
<dbReference type="CDD" id="cd06850">
    <property type="entry name" value="biotinyl_domain"/>
    <property type="match status" value="1"/>
</dbReference>
<sequence>LLTFLQFPHFFHKDVAIAVTYNRDGSYSMQIEDKTFHVLGDLCSEGDCTYLKSSVNGVASKTKLIILENTIYLFSMDGSIQIGIPVPRYLSSASSGETQGGAIAPMTGTIEKVFVKAGDRVKAGDSLMVMIAMKMEHTIKAPKDGTIKKVFYGEGSQANRHAQLVEFEEEDSDKREAD</sequence>
<organism evidence="3 4">
    <name type="scientific">Cervus elaphus hippelaphus</name>
    <name type="common">European red deer</name>
    <dbReference type="NCBI Taxonomy" id="46360"/>
    <lineage>
        <taxon>Eukaryota</taxon>
        <taxon>Metazoa</taxon>
        <taxon>Chordata</taxon>
        <taxon>Craniata</taxon>
        <taxon>Vertebrata</taxon>
        <taxon>Euteleostomi</taxon>
        <taxon>Mammalia</taxon>
        <taxon>Eutheria</taxon>
        <taxon>Laurasiatheria</taxon>
        <taxon>Artiodactyla</taxon>
        <taxon>Ruminantia</taxon>
        <taxon>Pecora</taxon>
        <taxon>Cervidae</taxon>
        <taxon>Cervinae</taxon>
        <taxon>Cervus</taxon>
    </lineage>
</organism>
<feature type="domain" description="Lipoyl-binding" evidence="2">
    <location>
        <begin position="79"/>
        <end position="168"/>
    </location>
</feature>
<comment type="caution">
    <text evidence="3">The sequence shown here is derived from an EMBL/GenBank/DDBJ whole genome shotgun (WGS) entry which is preliminary data.</text>
</comment>
<dbReference type="PROSITE" id="PS00188">
    <property type="entry name" value="BIOTIN"/>
    <property type="match status" value="1"/>
</dbReference>
<evidence type="ECO:0000256" key="1">
    <source>
        <dbReference type="ARBA" id="ARBA00023267"/>
    </source>
</evidence>
<dbReference type="InterPro" id="IPR011053">
    <property type="entry name" value="Single_hybrid_motif"/>
</dbReference>
<reference evidence="3 4" key="1">
    <citation type="journal article" date="2018" name="Mol. Genet. Genomics">
        <title>The red deer Cervus elaphus genome CerEla1.0: sequencing, annotating, genes, and chromosomes.</title>
        <authorList>
            <person name="Bana N.A."/>
            <person name="Nyiri A."/>
            <person name="Nagy J."/>
            <person name="Frank K."/>
            <person name="Nagy T."/>
            <person name="Steger V."/>
            <person name="Schiller M."/>
            <person name="Lakatos P."/>
            <person name="Sugar L."/>
            <person name="Horn P."/>
            <person name="Barta E."/>
            <person name="Orosz L."/>
        </authorList>
    </citation>
    <scope>NUCLEOTIDE SEQUENCE [LARGE SCALE GENOMIC DNA]</scope>
    <source>
        <strain evidence="3">Hungarian</strain>
    </source>
</reference>
<dbReference type="EMBL" id="MKHE01000019">
    <property type="protein sequence ID" value="OWK05872.1"/>
    <property type="molecule type" value="Genomic_DNA"/>
</dbReference>
<feature type="non-terminal residue" evidence="3">
    <location>
        <position position="1"/>
    </location>
</feature>
<dbReference type="InterPro" id="IPR001882">
    <property type="entry name" value="Biotin_BS"/>
</dbReference>
<dbReference type="AlphaFoldDB" id="A0A212CJ23"/>
<dbReference type="Gene3D" id="2.40.50.100">
    <property type="match status" value="1"/>
</dbReference>
<dbReference type="InterPro" id="IPR050856">
    <property type="entry name" value="Biotin_carboxylase_complex"/>
</dbReference>
<keyword evidence="1" id="KW-0092">Biotin</keyword>
<name>A0A212CJ23_CEREH</name>
<dbReference type="OrthoDB" id="196847at2759"/>
<dbReference type="InterPro" id="IPR000089">
    <property type="entry name" value="Biotin_lipoyl"/>
</dbReference>
<dbReference type="SUPFAM" id="SSF51230">
    <property type="entry name" value="Single hybrid motif"/>
    <property type="match status" value="1"/>
</dbReference>
<dbReference type="GO" id="GO:0005739">
    <property type="term" value="C:mitochondrion"/>
    <property type="evidence" value="ECO:0007669"/>
    <property type="project" value="TreeGrafter"/>
</dbReference>
<keyword evidence="4" id="KW-1185">Reference proteome</keyword>
<accession>A0A212CJ23</accession>
<dbReference type="PANTHER" id="PTHR18866:SF33">
    <property type="entry name" value="METHYLCROTONOYL-COA CARBOXYLASE SUBUNIT ALPHA, MITOCHONDRIAL-RELATED"/>
    <property type="match status" value="1"/>
</dbReference>
<protein>
    <submittedName>
        <fullName evidence="3">MCCC1</fullName>
    </submittedName>
</protein>
<evidence type="ECO:0000313" key="3">
    <source>
        <dbReference type="EMBL" id="OWK05872.1"/>
    </source>
</evidence>
<dbReference type="GO" id="GO:0004485">
    <property type="term" value="F:methylcrotonoyl-CoA carboxylase activity"/>
    <property type="evidence" value="ECO:0007669"/>
    <property type="project" value="TreeGrafter"/>
</dbReference>
<dbReference type="PANTHER" id="PTHR18866">
    <property type="entry name" value="CARBOXYLASE:PYRUVATE/ACETYL-COA/PROPIONYL-COA CARBOXYLASE"/>
    <property type="match status" value="1"/>
</dbReference>
<evidence type="ECO:0000259" key="2">
    <source>
        <dbReference type="PROSITE" id="PS50968"/>
    </source>
</evidence>
<evidence type="ECO:0000313" key="4">
    <source>
        <dbReference type="Proteomes" id="UP000242450"/>
    </source>
</evidence>
<dbReference type="PROSITE" id="PS50968">
    <property type="entry name" value="BIOTINYL_LIPOYL"/>
    <property type="match status" value="1"/>
</dbReference>
<dbReference type="FunFam" id="2.40.50.100:FF:000003">
    <property type="entry name" value="Acetyl-CoA carboxylase biotin carboxyl carrier protein"/>
    <property type="match status" value="1"/>
</dbReference>
<proteinExistence type="predicted"/>
<gene>
    <name evidence="3" type="ORF">Celaphus_00012532</name>
</gene>
<dbReference type="Pfam" id="PF00364">
    <property type="entry name" value="Biotin_lipoyl"/>
    <property type="match status" value="1"/>
</dbReference>